<dbReference type="Gramene" id="Jr01_17590_p1">
    <property type="protein sequence ID" value="cds.Jr01_17590_p1"/>
    <property type="gene ID" value="Jr01_17590"/>
</dbReference>
<dbReference type="Pfam" id="PF02121">
    <property type="entry name" value="IP_trans"/>
    <property type="match status" value="1"/>
</dbReference>
<evidence type="ECO:0000313" key="3">
    <source>
        <dbReference type="EMBL" id="KAF5480926.1"/>
    </source>
</evidence>
<dbReference type="AlphaFoldDB" id="A0A833Y0A4"/>
<evidence type="ECO:0000259" key="2">
    <source>
        <dbReference type="Pfam" id="PF13966"/>
    </source>
</evidence>
<reference evidence="3" key="1">
    <citation type="submission" date="2015-10" db="EMBL/GenBank/DDBJ databases">
        <authorList>
            <person name="Martinez-Garcia P.J."/>
            <person name="Crepeau M.W."/>
            <person name="Puiu D."/>
            <person name="Gonzalez-Ibeas D."/>
            <person name="Whalen J."/>
            <person name="Stevens K."/>
            <person name="Paul R."/>
            <person name="Butterfield T."/>
            <person name="Britton M."/>
            <person name="Reagan R."/>
            <person name="Chakraborty S."/>
            <person name="Walawage S.L."/>
            <person name="Vasquez-Gross H.A."/>
            <person name="Cardeno C."/>
            <person name="Famula R."/>
            <person name="Pratt K."/>
            <person name="Kuruganti S."/>
            <person name="Aradhya M.K."/>
            <person name="Leslie C.A."/>
            <person name="Dandekar A.M."/>
            <person name="Salzberg S.L."/>
            <person name="Wegrzyn J.L."/>
            <person name="Langley C.H."/>
            <person name="Neale D.B."/>
        </authorList>
    </citation>
    <scope>NUCLEOTIDE SEQUENCE</scope>
    <source>
        <tissue evidence="3">Leaves</tissue>
    </source>
</reference>
<accession>A0A833Y0A4</accession>
<dbReference type="InterPro" id="IPR055261">
    <property type="entry name" value="PI_transfer_N"/>
</dbReference>
<evidence type="ECO:0000259" key="1">
    <source>
        <dbReference type="Pfam" id="PF02121"/>
    </source>
</evidence>
<name>A0A833Y0A4_JUGRE</name>
<proteinExistence type="predicted"/>
<dbReference type="Pfam" id="PF13966">
    <property type="entry name" value="zf-RVT"/>
    <property type="match status" value="1"/>
</dbReference>
<feature type="domain" description="Reverse transcriptase zinc-binding" evidence="2">
    <location>
        <begin position="10"/>
        <end position="94"/>
    </location>
</feature>
<evidence type="ECO:0000313" key="4">
    <source>
        <dbReference type="Proteomes" id="UP000619265"/>
    </source>
</evidence>
<dbReference type="Gene3D" id="3.30.530.20">
    <property type="match status" value="1"/>
</dbReference>
<dbReference type="Proteomes" id="UP000619265">
    <property type="component" value="Unassembled WGS sequence"/>
</dbReference>
<reference evidence="3" key="2">
    <citation type="submission" date="2020-03" db="EMBL/GenBank/DDBJ databases">
        <title>Walnut 2.0.</title>
        <authorList>
            <person name="Marrano A."/>
            <person name="Britton M."/>
            <person name="Zimin A.V."/>
            <person name="Zaini P.A."/>
            <person name="Workman R."/>
            <person name="Puiu D."/>
            <person name="Bianco L."/>
            <person name="Allen B.J."/>
            <person name="Troggio M."/>
            <person name="Leslie C.A."/>
            <person name="Timp W."/>
            <person name="Dendekar A."/>
            <person name="Salzberg S.L."/>
            <person name="Neale D.B."/>
        </authorList>
    </citation>
    <scope>NUCLEOTIDE SEQUENCE</scope>
    <source>
        <tissue evidence="3">Leaves</tissue>
    </source>
</reference>
<evidence type="ECO:0008006" key="5">
    <source>
        <dbReference type="Google" id="ProtNLM"/>
    </source>
</evidence>
<sequence>MFWNNKKGIFSVRSFYQKITNPGKPMYPWKSIWQTKAPTKAAFFVWTASLDKILTTDNLRKRRVIVLDWCYMCKKYGESVDHLLLHCEMAKGMWDDIFSRVGLSWVMPCRLVDFLTSWRGLCGNSQIAAIWSTFSPLRWRTRVWVKSVLDNTFSPLSSSYRPHGISKVPSWLTTFAPADALTMKEEAWNAFPECNSGYQSKICCSR</sequence>
<organism evidence="3 4">
    <name type="scientific">Juglans regia</name>
    <name type="common">English walnut</name>
    <dbReference type="NCBI Taxonomy" id="51240"/>
    <lineage>
        <taxon>Eukaryota</taxon>
        <taxon>Viridiplantae</taxon>
        <taxon>Streptophyta</taxon>
        <taxon>Embryophyta</taxon>
        <taxon>Tracheophyta</taxon>
        <taxon>Spermatophyta</taxon>
        <taxon>Magnoliopsida</taxon>
        <taxon>eudicotyledons</taxon>
        <taxon>Gunneridae</taxon>
        <taxon>Pentapetalae</taxon>
        <taxon>rosids</taxon>
        <taxon>fabids</taxon>
        <taxon>Fagales</taxon>
        <taxon>Juglandaceae</taxon>
        <taxon>Juglans</taxon>
    </lineage>
</organism>
<feature type="domain" description="Phosphatidylinositol transfer protein N-terminal" evidence="1">
    <location>
        <begin position="166"/>
        <end position="201"/>
    </location>
</feature>
<dbReference type="InterPro" id="IPR023393">
    <property type="entry name" value="START-like_dom_sf"/>
</dbReference>
<comment type="caution">
    <text evidence="3">The sequence shown here is derived from an EMBL/GenBank/DDBJ whole genome shotgun (WGS) entry which is preliminary data.</text>
</comment>
<dbReference type="EMBL" id="LIHL02000001">
    <property type="protein sequence ID" value="KAF5480926.1"/>
    <property type="molecule type" value="Genomic_DNA"/>
</dbReference>
<gene>
    <name evidence="3" type="ORF">F2P56_001629</name>
</gene>
<protein>
    <recommendedName>
        <fullName evidence="5">Reverse transcriptase zinc-binding domain-containing protein</fullName>
    </recommendedName>
</protein>
<dbReference type="SUPFAM" id="SSF55961">
    <property type="entry name" value="Bet v1-like"/>
    <property type="match status" value="1"/>
</dbReference>
<dbReference type="InterPro" id="IPR026960">
    <property type="entry name" value="RVT-Znf"/>
</dbReference>